<dbReference type="RefSeq" id="WP_105391184.1">
    <property type="nucleotide sequence ID" value="NZ_PUIQ01000017.1"/>
</dbReference>
<dbReference type="Gene3D" id="3.40.309.10">
    <property type="entry name" value="Aldehyde Dehydrogenase, Chain A, domain 2"/>
    <property type="match status" value="1"/>
</dbReference>
<keyword evidence="3" id="KW-0520">NAD</keyword>
<evidence type="ECO:0000256" key="4">
    <source>
        <dbReference type="PROSITE-ProRule" id="PRU10007"/>
    </source>
</evidence>
<feature type="domain" description="Aldehyde dehydrogenase" evidence="6">
    <location>
        <begin position="17"/>
        <end position="472"/>
    </location>
</feature>
<dbReference type="Gene3D" id="3.40.605.10">
    <property type="entry name" value="Aldehyde Dehydrogenase, Chain A, domain 1"/>
    <property type="match status" value="1"/>
</dbReference>
<dbReference type="SUPFAM" id="SSF53720">
    <property type="entry name" value="ALDH-like"/>
    <property type="match status" value="1"/>
</dbReference>
<organism evidence="7 8">
    <name type="scientific">Burkholderia cepacia</name>
    <name type="common">Pseudomonas cepacia</name>
    <dbReference type="NCBI Taxonomy" id="292"/>
    <lineage>
        <taxon>Bacteria</taxon>
        <taxon>Pseudomonadati</taxon>
        <taxon>Pseudomonadota</taxon>
        <taxon>Betaproteobacteria</taxon>
        <taxon>Burkholderiales</taxon>
        <taxon>Burkholderiaceae</taxon>
        <taxon>Burkholderia</taxon>
        <taxon>Burkholderia cepacia complex</taxon>
    </lineage>
</organism>
<dbReference type="AlphaFoldDB" id="A0A2S8IT11"/>
<accession>A0A2S8IT11</accession>
<evidence type="ECO:0000259" key="6">
    <source>
        <dbReference type="Pfam" id="PF00171"/>
    </source>
</evidence>
<feature type="active site" evidence="4">
    <location>
        <position position="251"/>
    </location>
</feature>
<reference evidence="7 8" key="1">
    <citation type="submission" date="2018-02" db="EMBL/GenBank/DDBJ databases">
        <title>Draft genome sequencing of Burkholderia cepacia Y14-15.</title>
        <authorList>
            <person name="Zheng B.-X."/>
        </authorList>
    </citation>
    <scope>NUCLEOTIDE SEQUENCE [LARGE SCALE GENOMIC DNA]</scope>
    <source>
        <strain evidence="7 8">Y14-15</strain>
    </source>
</reference>
<dbReference type="PROSITE" id="PS00687">
    <property type="entry name" value="ALDEHYDE_DEHYDR_GLU"/>
    <property type="match status" value="1"/>
</dbReference>
<gene>
    <name evidence="7" type="ORF">C5615_15460</name>
</gene>
<evidence type="ECO:0000313" key="8">
    <source>
        <dbReference type="Proteomes" id="UP000238206"/>
    </source>
</evidence>
<comment type="caution">
    <text evidence="7">The sequence shown here is derived from an EMBL/GenBank/DDBJ whole genome shotgun (WGS) entry which is preliminary data.</text>
</comment>
<dbReference type="InterPro" id="IPR029510">
    <property type="entry name" value="Ald_DH_CS_GLU"/>
</dbReference>
<evidence type="ECO:0000256" key="5">
    <source>
        <dbReference type="RuleBase" id="RU003345"/>
    </source>
</evidence>
<evidence type="ECO:0000256" key="2">
    <source>
        <dbReference type="ARBA" id="ARBA00023002"/>
    </source>
</evidence>
<dbReference type="Pfam" id="PF00171">
    <property type="entry name" value="Aldedh"/>
    <property type="match status" value="1"/>
</dbReference>
<dbReference type="Proteomes" id="UP000238206">
    <property type="component" value="Unassembled WGS sequence"/>
</dbReference>
<dbReference type="FunFam" id="3.40.309.10:FF:000010">
    <property type="entry name" value="Gamma-aminobutyraldehyde dehydrogenase"/>
    <property type="match status" value="1"/>
</dbReference>
<evidence type="ECO:0000256" key="3">
    <source>
        <dbReference type="ARBA" id="ARBA00023027"/>
    </source>
</evidence>
<dbReference type="PANTHER" id="PTHR42986">
    <property type="entry name" value="BENZALDEHYDE DEHYDROGENASE YFMT"/>
    <property type="match status" value="1"/>
</dbReference>
<dbReference type="PANTHER" id="PTHR42986:SF1">
    <property type="entry name" value="BENZALDEHYDE DEHYDROGENASE YFMT"/>
    <property type="match status" value="1"/>
</dbReference>
<dbReference type="CDD" id="cd07105">
    <property type="entry name" value="ALDH_SaliADH"/>
    <property type="match status" value="1"/>
</dbReference>
<comment type="similarity">
    <text evidence="1 5">Belongs to the aldehyde dehydrogenase family.</text>
</comment>
<proteinExistence type="inferred from homology"/>
<evidence type="ECO:0000256" key="1">
    <source>
        <dbReference type="ARBA" id="ARBA00009986"/>
    </source>
</evidence>
<keyword evidence="2 5" id="KW-0560">Oxidoreductase</keyword>
<dbReference type="InterPro" id="IPR016162">
    <property type="entry name" value="Ald_DH_N"/>
</dbReference>
<sequence>MNQVTMLINGERAMARDGATFERRNPLDDTVASTAPAATVADAQAAVDAAAAAFPVWSAMGPGERRALLNRAAGTLEEKGDAFALAMATETGASRLWADFNVKLAADGLREAAAMITQISGEVIPSDVPGSLALGVRQAAGVVLGIAPWNAPVILGVRAIALPLACGNTVVLKGSETCPATHGLIIEALQDAGLPRGVVNFVTNAPANAGDIVETIIAEPAVRRVNFTGSTRVGRIVATQCAKYLKPSVLELGGKAPFLVLHDADIEAAVQGAAFGAFANSGQICMSTERIVVDTKIADEFVARLAEKARSLPLGDPREGPAVLGSVVDMATVRRCNDLIDDALAKGATLVCGGKAETTLMPATLLDHVTADMHIYREESFGPVKAIVRVNGDEEAIACANDNEYGLSAAVFSRDVARALTVAKRIESGLCHVNGPTVHDEAQMPFGGMKSSGFGHFGGKAGIAEFTDLRWITVQTTPRHYPF</sequence>
<dbReference type="GO" id="GO:0016620">
    <property type="term" value="F:oxidoreductase activity, acting on the aldehyde or oxo group of donors, NAD or NADP as acceptor"/>
    <property type="evidence" value="ECO:0007669"/>
    <property type="project" value="InterPro"/>
</dbReference>
<name>A0A2S8IT11_BURCE</name>
<dbReference type="EMBL" id="PUIQ01000017">
    <property type="protein sequence ID" value="PQP17829.1"/>
    <property type="molecule type" value="Genomic_DNA"/>
</dbReference>
<protein>
    <submittedName>
        <fullName evidence="7">Salicylaldehyde dehydrogenase</fullName>
    </submittedName>
</protein>
<dbReference type="InterPro" id="IPR016161">
    <property type="entry name" value="Ald_DH/histidinol_DH"/>
</dbReference>
<dbReference type="InterPro" id="IPR016163">
    <property type="entry name" value="Ald_DH_C"/>
</dbReference>
<evidence type="ECO:0000313" key="7">
    <source>
        <dbReference type="EMBL" id="PQP17829.1"/>
    </source>
</evidence>
<dbReference type="InterPro" id="IPR015590">
    <property type="entry name" value="Aldehyde_DH_dom"/>
</dbReference>